<keyword evidence="7" id="KW-1185">Reference proteome</keyword>
<keyword evidence="4" id="KW-0012">Acyltransferase</keyword>
<feature type="domain" description="Maltose/galactoside acetyltransferase" evidence="5">
    <location>
        <begin position="5"/>
        <end position="59"/>
    </location>
</feature>
<comment type="caution">
    <text evidence="6">The sequence shown here is derived from an EMBL/GenBank/DDBJ whole genome shotgun (WGS) entry which is preliminary data.</text>
</comment>
<dbReference type="PANTHER" id="PTHR23416">
    <property type="entry name" value="SIALIC ACID SYNTHASE-RELATED"/>
    <property type="match status" value="1"/>
</dbReference>
<dbReference type="Proteomes" id="UP000623172">
    <property type="component" value="Unassembled WGS sequence"/>
</dbReference>
<accession>A0A926HPB4</accession>
<evidence type="ECO:0000256" key="2">
    <source>
        <dbReference type="ARBA" id="ARBA00022679"/>
    </source>
</evidence>
<dbReference type="SMART" id="SM01266">
    <property type="entry name" value="Mac"/>
    <property type="match status" value="1"/>
</dbReference>
<dbReference type="GO" id="GO:0016407">
    <property type="term" value="F:acetyltransferase activity"/>
    <property type="evidence" value="ECO:0007669"/>
    <property type="project" value="InterPro"/>
</dbReference>
<evidence type="ECO:0000313" key="7">
    <source>
        <dbReference type="Proteomes" id="UP000623172"/>
    </source>
</evidence>
<dbReference type="EMBL" id="JACRSR010000001">
    <property type="protein sequence ID" value="MBC8530510.1"/>
    <property type="molecule type" value="Genomic_DNA"/>
</dbReference>
<dbReference type="InterPro" id="IPR018357">
    <property type="entry name" value="Hexapep_transf_CS"/>
</dbReference>
<protein>
    <submittedName>
        <fullName evidence="6">Sugar O-acetyltransferase</fullName>
    </submittedName>
</protein>
<reference evidence="6" key="1">
    <citation type="submission" date="2020-08" db="EMBL/GenBank/DDBJ databases">
        <title>Genome public.</title>
        <authorList>
            <person name="Liu C."/>
            <person name="Sun Q."/>
        </authorList>
    </citation>
    <scope>NUCLEOTIDE SEQUENCE</scope>
    <source>
        <strain evidence="6">NSJ-53</strain>
    </source>
</reference>
<dbReference type="SUPFAM" id="SSF51161">
    <property type="entry name" value="Trimeric LpxA-like enzymes"/>
    <property type="match status" value="1"/>
</dbReference>
<proteinExistence type="inferred from homology"/>
<evidence type="ECO:0000256" key="3">
    <source>
        <dbReference type="ARBA" id="ARBA00022737"/>
    </source>
</evidence>
<sequence>MASGRMLADGRRLYDMADPVFQAECTRAKVLMQALNGAPAGDYAGQGRLLRELVGSIGENVMVGQGFLCNLGYNIHLGDRFYANANVTLLDLGEIRFGKNCMVGPNAALYAVEHELLPAGRNDSAYGVPITVEDDVWIGGSAVVLGGVRIGRGAVIAAGAVVTKDVPAMTVAAGNPARVVRRLTERA</sequence>
<keyword evidence="2" id="KW-0808">Transferase</keyword>
<evidence type="ECO:0000256" key="1">
    <source>
        <dbReference type="ARBA" id="ARBA00007274"/>
    </source>
</evidence>
<dbReference type="PANTHER" id="PTHR23416:SF23">
    <property type="entry name" value="ACETYLTRANSFERASE C18B11.09C-RELATED"/>
    <property type="match status" value="1"/>
</dbReference>
<dbReference type="Gene3D" id="2.160.10.10">
    <property type="entry name" value="Hexapeptide repeat proteins"/>
    <property type="match status" value="1"/>
</dbReference>
<comment type="similarity">
    <text evidence="1">Belongs to the transferase hexapeptide repeat family.</text>
</comment>
<dbReference type="FunFam" id="2.160.10.10:FF:000025">
    <property type="entry name" value="Hexapeptide-repeat containing-acetyltransferase"/>
    <property type="match status" value="1"/>
</dbReference>
<dbReference type="InterPro" id="IPR011004">
    <property type="entry name" value="Trimer_LpxA-like_sf"/>
</dbReference>
<evidence type="ECO:0000313" key="6">
    <source>
        <dbReference type="EMBL" id="MBC8530510.1"/>
    </source>
</evidence>
<dbReference type="Pfam" id="PF00132">
    <property type="entry name" value="Hexapep"/>
    <property type="match status" value="1"/>
</dbReference>
<dbReference type="InterPro" id="IPR001451">
    <property type="entry name" value="Hexapep"/>
</dbReference>
<dbReference type="GO" id="GO:0008374">
    <property type="term" value="F:O-acyltransferase activity"/>
    <property type="evidence" value="ECO:0007669"/>
    <property type="project" value="TreeGrafter"/>
</dbReference>
<keyword evidence="3" id="KW-0677">Repeat</keyword>
<dbReference type="InterPro" id="IPR051159">
    <property type="entry name" value="Hexapeptide_acetyltransf"/>
</dbReference>
<dbReference type="AlphaFoldDB" id="A0A926HPB4"/>
<dbReference type="CDD" id="cd03357">
    <property type="entry name" value="LbH_MAT_GAT"/>
    <property type="match status" value="1"/>
</dbReference>
<dbReference type="InterPro" id="IPR024688">
    <property type="entry name" value="Mac_dom"/>
</dbReference>
<evidence type="ECO:0000259" key="5">
    <source>
        <dbReference type="SMART" id="SM01266"/>
    </source>
</evidence>
<name>A0A926HPB4_9FIRM</name>
<gene>
    <name evidence="6" type="ORF">H8696_01440</name>
</gene>
<evidence type="ECO:0000256" key="4">
    <source>
        <dbReference type="ARBA" id="ARBA00023315"/>
    </source>
</evidence>
<organism evidence="6 7">
    <name type="scientific">Gehongia tenuis</name>
    <dbReference type="NCBI Taxonomy" id="2763655"/>
    <lineage>
        <taxon>Bacteria</taxon>
        <taxon>Bacillati</taxon>
        <taxon>Bacillota</taxon>
        <taxon>Clostridia</taxon>
        <taxon>Christensenellales</taxon>
        <taxon>Christensenellaceae</taxon>
        <taxon>Gehongia</taxon>
    </lineage>
</organism>
<dbReference type="RefSeq" id="WP_249314484.1">
    <property type="nucleotide sequence ID" value="NZ_JACRSR010000001.1"/>
</dbReference>
<dbReference type="PROSITE" id="PS00101">
    <property type="entry name" value="HEXAPEP_TRANSFERASES"/>
    <property type="match status" value="1"/>
</dbReference>
<dbReference type="Pfam" id="PF12464">
    <property type="entry name" value="Mac"/>
    <property type="match status" value="1"/>
</dbReference>